<keyword evidence="1" id="KW-0237">DNA synthesis</keyword>
<dbReference type="Gene3D" id="1.10.150.20">
    <property type="entry name" value="5' to 3' exonuclease, C-terminal subdomain"/>
    <property type="match status" value="1"/>
</dbReference>
<dbReference type="Gene3D" id="3.30.460.10">
    <property type="entry name" value="Beta Polymerase, domain 2"/>
    <property type="match status" value="1"/>
</dbReference>
<dbReference type="InterPro" id="IPR043519">
    <property type="entry name" value="NT_sf"/>
</dbReference>
<organism evidence="5">
    <name type="scientific">marine sediment metagenome</name>
    <dbReference type="NCBI Taxonomy" id="412755"/>
    <lineage>
        <taxon>unclassified sequences</taxon>
        <taxon>metagenomes</taxon>
        <taxon>ecological metagenomes</taxon>
    </lineage>
</organism>
<feature type="domain" description="Helix-hairpin-helix DNA-binding motif class 1" evidence="3">
    <location>
        <begin position="126"/>
        <end position="145"/>
    </location>
</feature>
<sequence>MKNAEVAAALDELADLYELDEAVVYRVVAYRRAARAARESAVSIELLAEHGRLTELEGIGKTIEQKIEALMATGEIPAAAKLKGKFPGELVKFMGLPGLGAKTARKIHEELGVTSLKQLRGAAEAGELRSIPGLGPKAEQNILEALEAARKRPPAERRLLSDMLPLAERIIVDLRAHPAAGRVELAGSARRMTETCKDLDIIATSATPPELCEALSGSDLVRETKAIGDAGAKVVTHSGVGVDLRVAAPEQFGNLLQHLSGSKQHNIALREYAVGRGRHVSENG</sequence>
<accession>A0A0F9CTQ6</accession>
<feature type="domain" description="DNA-directed DNA polymerase X" evidence="4">
    <location>
        <begin position="1"/>
        <end position="284"/>
    </location>
</feature>
<dbReference type="SUPFAM" id="SSF47781">
    <property type="entry name" value="RuvA domain 2-like"/>
    <property type="match status" value="1"/>
</dbReference>
<dbReference type="Pfam" id="PF14520">
    <property type="entry name" value="HHH_5"/>
    <property type="match status" value="1"/>
</dbReference>
<name>A0A0F9CTQ6_9ZZZZ</name>
<dbReference type="GO" id="GO:0003677">
    <property type="term" value="F:DNA binding"/>
    <property type="evidence" value="ECO:0007669"/>
    <property type="project" value="InterPro"/>
</dbReference>
<dbReference type="GO" id="GO:0003887">
    <property type="term" value="F:DNA-directed DNA polymerase activity"/>
    <property type="evidence" value="ECO:0007669"/>
    <property type="project" value="InterPro"/>
</dbReference>
<evidence type="ECO:0000259" key="3">
    <source>
        <dbReference type="SMART" id="SM00278"/>
    </source>
</evidence>
<dbReference type="AlphaFoldDB" id="A0A0F9CTQ6"/>
<dbReference type="SUPFAM" id="SSF47802">
    <property type="entry name" value="DNA polymerase beta, N-terminal domain-like"/>
    <property type="match status" value="1"/>
</dbReference>
<evidence type="ECO:0000256" key="1">
    <source>
        <dbReference type="ARBA" id="ARBA00022634"/>
    </source>
</evidence>
<dbReference type="InterPro" id="IPR027421">
    <property type="entry name" value="DNA_pol_lamdba_lyase_dom_sf"/>
</dbReference>
<evidence type="ECO:0008006" key="6">
    <source>
        <dbReference type="Google" id="ProtNLM"/>
    </source>
</evidence>
<dbReference type="Pfam" id="PF14716">
    <property type="entry name" value="HHH_8"/>
    <property type="match status" value="1"/>
</dbReference>
<dbReference type="InterPro" id="IPR002054">
    <property type="entry name" value="DNA-dir_DNA_pol_X"/>
</dbReference>
<feature type="domain" description="Helix-hairpin-helix DNA-binding motif class 1" evidence="3">
    <location>
        <begin position="51"/>
        <end position="70"/>
    </location>
</feature>
<reference evidence="5" key="1">
    <citation type="journal article" date="2015" name="Nature">
        <title>Complex archaea that bridge the gap between prokaryotes and eukaryotes.</title>
        <authorList>
            <person name="Spang A."/>
            <person name="Saw J.H."/>
            <person name="Jorgensen S.L."/>
            <person name="Zaremba-Niedzwiedzka K."/>
            <person name="Martijn J."/>
            <person name="Lind A.E."/>
            <person name="van Eijk R."/>
            <person name="Schleper C."/>
            <person name="Guy L."/>
            <person name="Ettema T.J."/>
        </authorList>
    </citation>
    <scope>NUCLEOTIDE SEQUENCE</scope>
</reference>
<dbReference type="SMART" id="SM00483">
    <property type="entry name" value="POLXc"/>
    <property type="match status" value="1"/>
</dbReference>
<feature type="domain" description="Helix-hairpin-helix DNA-binding motif class 1" evidence="3">
    <location>
        <begin position="91"/>
        <end position="110"/>
    </location>
</feature>
<dbReference type="InterPro" id="IPR022312">
    <property type="entry name" value="DNA_pol_X"/>
</dbReference>
<dbReference type="PANTHER" id="PTHR11276">
    <property type="entry name" value="DNA POLYMERASE TYPE-X FAMILY MEMBER"/>
    <property type="match status" value="1"/>
</dbReference>
<keyword evidence="2" id="KW-0235">DNA replication</keyword>
<dbReference type="InterPro" id="IPR010994">
    <property type="entry name" value="RuvA_2-like"/>
</dbReference>
<comment type="caution">
    <text evidence="5">The sequence shown here is derived from an EMBL/GenBank/DDBJ whole genome shotgun (WGS) entry which is preliminary data.</text>
</comment>
<proteinExistence type="predicted"/>
<gene>
    <name evidence="5" type="ORF">LCGC14_2361890</name>
</gene>
<evidence type="ECO:0000256" key="2">
    <source>
        <dbReference type="ARBA" id="ARBA00022705"/>
    </source>
</evidence>
<dbReference type="EMBL" id="LAZR01034620">
    <property type="protein sequence ID" value="KKL44816.1"/>
    <property type="molecule type" value="Genomic_DNA"/>
</dbReference>
<dbReference type="SUPFAM" id="SSF81301">
    <property type="entry name" value="Nucleotidyltransferase"/>
    <property type="match status" value="1"/>
</dbReference>
<dbReference type="InterPro" id="IPR010996">
    <property type="entry name" value="HHH_MUS81"/>
</dbReference>
<dbReference type="GO" id="GO:0006281">
    <property type="term" value="P:DNA repair"/>
    <property type="evidence" value="ECO:0007669"/>
    <property type="project" value="InterPro"/>
</dbReference>
<feature type="non-terminal residue" evidence="5">
    <location>
        <position position="284"/>
    </location>
</feature>
<evidence type="ECO:0000259" key="4">
    <source>
        <dbReference type="SMART" id="SM00483"/>
    </source>
</evidence>
<dbReference type="Gene3D" id="1.10.150.110">
    <property type="entry name" value="DNA polymerase beta, N-terminal domain-like"/>
    <property type="match status" value="1"/>
</dbReference>
<dbReference type="SMART" id="SM00278">
    <property type="entry name" value="HhH1"/>
    <property type="match status" value="3"/>
</dbReference>
<evidence type="ECO:0000313" key="5">
    <source>
        <dbReference type="EMBL" id="KKL44816.1"/>
    </source>
</evidence>
<dbReference type="InterPro" id="IPR003583">
    <property type="entry name" value="Hlx-hairpin-Hlx_DNA-bd_motif"/>
</dbReference>
<protein>
    <recommendedName>
        <fullName evidence="6">DNA-directed DNA polymerase</fullName>
    </recommendedName>
</protein>
<dbReference type="PANTHER" id="PTHR11276:SF28">
    <property type="entry name" value="DNA POLYMERASE LAMBDA"/>
    <property type="match status" value="1"/>
</dbReference>